<reference evidence="11" key="1">
    <citation type="submission" date="2022-07" db="EMBL/GenBank/DDBJ databases">
        <title>Phylogenomic reconstructions and comparative analyses of Kickxellomycotina fungi.</title>
        <authorList>
            <person name="Reynolds N.K."/>
            <person name="Stajich J.E."/>
            <person name="Barry K."/>
            <person name="Grigoriev I.V."/>
            <person name="Crous P."/>
            <person name="Smith M.E."/>
        </authorList>
    </citation>
    <scope>NUCLEOTIDE SEQUENCE</scope>
    <source>
        <strain evidence="11">RSA 1196</strain>
    </source>
</reference>
<dbReference type="InterPro" id="IPR036940">
    <property type="entry name" value="PI3/4_kinase_cat_sf"/>
</dbReference>
<dbReference type="GO" id="GO:0048015">
    <property type="term" value="P:phosphatidylinositol-mediated signaling"/>
    <property type="evidence" value="ECO:0007669"/>
    <property type="project" value="TreeGrafter"/>
</dbReference>
<dbReference type="CDD" id="cd08397">
    <property type="entry name" value="C2_PI3K_class_III"/>
    <property type="match status" value="1"/>
</dbReference>
<dbReference type="SUPFAM" id="SSF48371">
    <property type="entry name" value="ARM repeat"/>
    <property type="match status" value="1"/>
</dbReference>
<dbReference type="GO" id="GO:0034272">
    <property type="term" value="C:phosphatidylinositol 3-kinase complex, class III, type II"/>
    <property type="evidence" value="ECO:0007669"/>
    <property type="project" value="TreeGrafter"/>
</dbReference>
<dbReference type="Gene3D" id="1.25.40.70">
    <property type="entry name" value="Phosphatidylinositol 3-kinase, accessory domain (PIK)"/>
    <property type="match status" value="1"/>
</dbReference>
<dbReference type="PANTHER" id="PTHR10048:SF7">
    <property type="entry name" value="PHOSPHATIDYLINOSITOL 3-KINASE CATALYTIC SUBUNIT TYPE 3"/>
    <property type="match status" value="1"/>
</dbReference>
<dbReference type="Gene3D" id="3.30.1010.10">
    <property type="entry name" value="Phosphatidylinositol 3-kinase Catalytic Subunit, Chain A, domain 4"/>
    <property type="match status" value="1"/>
</dbReference>
<keyword evidence="2 7" id="KW-0808">Transferase</keyword>
<dbReference type="GO" id="GO:0005524">
    <property type="term" value="F:ATP binding"/>
    <property type="evidence" value="ECO:0007669"/>
    <property type="project" value="UniProtKB-UniRule"/>
</dbReference>
<keyword evidence="12" id="KW-1185">Reference proteome</keyword>
<feature type="domain" description="C2 PI3K-type" evidence="10">
    <location>
        <begin position="68"/>
        <end position="217"/>
    </location>
</feature>
<dbReference type="InterPro" id="IPR016024">
    <property type="entry name" value="ARM-type_fold"/>
</dbReference>
<dbReference type="InterPro" id="IPR008290">
    <property type="entry name" value="PI3K_Vps34"/>
</dbReference>
<keyword evidence="3 7" id="KW-0547">Nucleotide-binding</keyword>
<dbReference type="SMART" id="SM00146">
    <property type="entry name" value="PI3Kc"/>
    <property type="match status" value="1"/>
</dbReference>
<dbReference type="OrthoDB" id="67688at2759"/>
<sequence>MDYPNTSNAQFKDFSYCLTREVDRFVSLKMYGGACMYPSSDMPKRLTVTSVLLEGNIHRFPDVVTRELNEKIEQLGLGDTSALTNPSQCMFVMVELYADGYPLSVPFQTSYRSSKGNVWNEWVTLPVKYCDLPLTSQLVFNVWWLKGPQQVEILGGCTLSLFTRNHKLRQGRQKLTLWDDQVADPLSPSQTPGKTPERTEMDRLEKLIKKHENGDLPRLDWLDKLAFREIEQIHQREIHRTSGTILYVDLPRFDFPLVYSEKESSDPYLVTPLFPKVAFVHDPELHRENLAEAKNRRLIRNHRSGPLDRDLKPNAKIRDELNTILKYPSTKELSNEEKDILWNFRFYLSGDGKALTKFLRCVAWSDPVEAQQAVELLDQWAAIDVDDALELLGPSFTNKKVRGYAVNRLRRADDDELLLYLLQLVQALRFEGMIHSSVVDTNLPLPPVSPSANQTGVVGADEEVEPSLSNLADFLIERALQNPILGNYFHWYLMVECEDKKVGKMYAKIAFQFMTAMLNLPDGQARRDILRRQGELMATLSQLSLYVRQTKDSRPQKITYLRNFIADPKNGLAQFDPLPLPLDPTVQVMGIIPEKSAIFKSSMLPLSLTFRCVDDQEYSVMFKTGDDLRQDQLVIQIFTLMDRLLRKEKLDLKLTPYKVLATGVDQGLIQFIPSNALANILAKHNDSLLSYLQLHNPDPRSSLSTGVDATVMDTYVKSCAGYCVITYLLGVGDRHLDNLLLTTDGRLFHIDFGYILGRDPKPFPPPMKLCKEMVEGMGGANGSSYQRFKSYCFVSFSVLRKSANLILNLLALMVEANIPDIAIEPDQAVAKVQDKFRLDLSEEGATQYFHSLINESVGALFPQVIETIHRWAMYWKQ</sequence>
<dbReference type="PIRSF" id="PIRSF000587">
    <property type="entry name" value="PI3K_Vps34"/>
    <property type="match status" value="1"/>
</dbReference>
<dbReference type="EMBL" id="JANBPY010000084">
    <property type="protein sequence ID" value="KAJ1969195.1"/>
    <property type="molecule type" value="Genomic_DNA"/>
</dbReference>
<name>A0A9W8E4M4_9FUNG</name>
<proteinExistence type="inferred from homology"/>
<comment type="caution">
    <text evidence="11">The sequence shown here is derived from an EMBL/GenBank/DDBJ whole genome shotgun (WGS) entry which is preliminary data.</text>
</comment>
<organism evidence="11 12">
    <name type="scientific">Dispira parvispora</name>
    <dbReference type="NCBI Taxonomy" id="1520584"/>
    <lineage>
        <taxon>Eukaryota</taxon>
        <taxon>Fungi</taxon>
        <taxon>Fungi incertae sedis</taxon>
        <taxon>Zoopagomycota</taxon>
        <taxon>Kickxellomycotina</taxon>
        <taxon>Dimargaritomycetes</taxon>
        <taxon>Dimargaritales</taxon>
        <taxon>Dimargaritaceae</taxon>
        <taxon>Dispira</taxon>
    </lineage>
</organism>
<evidence type="ECO:0000259" key="8">
    <source>
        <dbReference type="PROSITE" id="PS50290"/>
    </source>
</evidence>
<dbReference type="EC" id="2.7.1.137" evidence="7"/>
<accession>A0A9W8E4M4</accession>
<dbReference type="GO" id="GO:0016303">
    <property type="term" value="F:1-phosphatidylinositol-3-kinase activity"/>
    <property type="evidence" value="ECO:0007669"/>
    <property type="project" value="UniProtKB-UniRule"/>
</dbReference>
<evidence type="ECO:0000256" key="4">
    <source>
        <dbReference type="ARBA" id="ARBA00022777"/>
    </source>
</evidence>
<dbReference type="InterPro" id="IPR001263">
    <property type="entry name" value="PI3K_accessory_dom"/>
</dbReference>
<dbReference type="Gene3D" id="2.60.40.150">
    <property type="entry name" value="C2 domain"/>
    <property type="match status" value="1"/>
</dbReference>
<dbReference type="Gene3D" id="1.10.1070.11">
    <property type="entry name" value="Phosphatidylinositol 3-/4-kinase, catalytic domain"/>
    <property type="match status" value="1"/>
</dbReference>
<dbReference type="CDD" id="cd00896">
    <property type="entry name" value="PI3Kc_III"/>
    <property type="match status" value="1"/>
</dbReference>
<dbReference type="FunFam" id="3.30.1010.10:FF:000002">
    <property type="entry name" value="Phosphatidylinositol 3-kinase catalytic subunit type 3"/>
    <property type="match status" value="1"/>
</dbReference>
<dbReference type="FunFam" id="1.10.1070.11:FF:000002">
    <property type="entry name" value="Phosphatidylinositol 3-kinase catalytic subunit type 3"/>
    <property type="match status" value="1"/>
</dbReference>
<dbReference type="InterPro" id="IPR018936">
    <property type="entry name" value="PI3/4_kinase_CS"/>
</dbReference>
<dbReference type="Pfam" id="PF00792">
    <property type="entry name" value="PI3K_C2"/>
    <property type="match status" value="1"/>
</dbReference>
<dbReference type="InterPro" id="IPR042236">
    <property type="entry name" value="PI3K_accessory_sf"/>
</dbReference>
<dbReference type="InterPro" id="IPR000403">
    <property type="entry name" value="PI3/4_kinase_cat_dom"/>
</dbReference>
<dbReference type="InterPro" id="IPR011009">
    <property type="entry name" value="Kinase-like_dom_sf"/>
</dbReference>
<dbReference type="GO" id="GO:0000045">
    <property type="term" value="P:autophagosome assembly"/>
    <property type="evidence" value="ECO:0007669"/>
    <property type="project" value="TreeGrafter"/>
</dbReference>
<dbReference type="GO" id="GO:0000407">
    <property type="term" value="C:phagophore assembly site"/>
    <property type="evidence" value="ECO:0007669"/>
    <property type="project" value="TreeGrafter"/>
</dbReference>
<dbReference type="SMART" id="SM00145">
    <property type="entry name" value="PI3Ka"/>
    <property type="match status" value="1"/>
</dbReference>
<dbReference type="SUPFAM" id="SSF49562">
    <property type="entry name" value="C2 domain (Calcium/lipid-binding domain, CaLB)"/>
    <property type="match status" value="1"/>
</dbReference>
<protein>
    <recommendedName>
        <fullName evidence="7">Phosphatidylinositol 3-kinase VPS34</fullName>
        <ecNumber evidence="7">2.7.1.137</ecNumber>
    </recommendedName>
</protein>
<dbReference type="PROSITE" id="PS51545">
    <property type="entry name" value="PIK_HELICAL"/>
    <property type="match status" value="1"/>
</dbReference>
<dbReference type="Pfam" id="PF00454">
    <property type="entry name" value="PI3_PI4_kinase"/>
    <property type="match status" value="1"/>
</dbReference>
<dbReference type="Proteomes" id="UP001150925">
    <property type="component" value="Unassembled WGS sequence"/>
</dbReference>
<dbReference type="PROSITE" id="PS00916">
    <property type="entry name" value="PI3_4_KINASE_2"/>
    <property type="match status" value="1"/>
</dbReference>
<comment type="similarity">
    <text evidence="1">Belongs to the PI3/PI4-kinase family. Type III PI4K subfamily.</text>
</comment>
<evidence type="ECO:0000313" key="11">
    <source>
        <dbReference type="EMBL" id="KAJ1969195.1"/>
    </source>
</evidence>
<feature type="domain" description="PI3K/PI4K catalytic" evidence="8">
    <location>
        <begin position="592"/>
        <end position="861"/>
    </location>
</feature>
<evidence type="ECO:0000256" key="6">
    <source>
        <dbReference type="ARBA" id="ARBA00023985"/>
    </source>
</evidence>
<evidence type="ECO:0000256" key="2">
    <source>
        <dbReference type="ARBA" id="ARBA00022679"/>
    </source>
</evidence>
<dbReference type="GO" id="GO:0034271">
    <property type="term" value="C:phosphatidylinositol 3-kinase complex, class III, type I"/>
    <property type="evidence" value="ECO:0007669"/>
    <property type="project" value="TreeGrafter"/>
</dbReference>
<dbReference type="PROSITE" id="PS51547">
    <property type="entry name" value="C2_PI3K"/>
    <property type="match status" value="1"/>
</dbReference>
<evidence type="ECO:0000256" key="1">
    <source>
        <dbReference type="ARBA" id="ARBA00006209"/>
    </source>
</evidence>
<keyword evidence="4 7" id="KW-0418">Kinase</keyword>
<dbReference type="InterPro" id="IPR002420">
    <property type="entry name" value="PI3K-type_C2_dom"/>
</dbReference>
<dbReference type="SUPFAM" id="SSF56112">
    <property type="entry name" value="Protein kinase-like (PK-like)"/>
    <property type="match status" value="1"/>
</dbReference>
<feature type="domain" description="PIK helical" evidence="9">
    <location>
        <begin position="308"/>
        <end position="516"/>
    </location>
</feature>
<evidence type="ECO:0000313" key="12">
    <source>
        <dbReference type="Proteomes" id="UP001150925"/>
    </source>
</evidence>
<dbReference type="GO" id="GO:0006897">
    <property type="term" value="P:endocytosis"/>
    <property type="evidence" value="ECO:0007669"/>
    <property type="project" value="TreeGrafter"/>
</dbReference>
<dbReference type="GO" id="GO:0005768">
    <property type="term" value="C:endosome"/>
    <property type="evidence" value="ECO:0007669"/>
    <property type="project" value="TreeGrafter"/>
</dbReference>
<dbReference type="InterPro" id="IPR057756">
    <property type="entry name" value="PI3-kinase_type3/VPS34_cat"/>
</dbReference>
<dbReference type="PANTHER" id="PTHR10048">
    <property type="entry name" value="PHOSPHATIDYLINOSITOL KINASE"/>
    <property type="match status" value="1"/>
</dbReference>
<dbReference type="PROSITE" id="PS00915">
    <property type="entry name" value="PI3_4_KINASE_1"/>
    <property type="match status" value="1"/>
</dbReference>
<evidence type="ECO:0000256" key="7">
    <source>
        <dbReference type="PIRNR" id="PIRNR000587"/>
    </source>
</evidence>
<dbReference type="InterPro" id="IPR035892">
    <property type="entry name" value="C2_domain_sf"/>
</dbReference>
<evidence type="ECO:0000259" key="10">
    <source>
        <dbReference type="PROSITE" id="PS51547"/>
    </source>
</evidence>
<dbReference type="CDD" id="cd00870">
    <property type="entry name" value="PI3Ka_III"/>
    <property type="match status" value="1"/>
</dbReference>
<dbReference type="InterPro" id="IPR015433">
    <property type="entry name" value="PI3/4_kinase"/>
</dbReference>
<dbReference type="Pfam" id="PF00613">
    <property type="entry name" value="PI3Ka"/>
    <property type="match status" value="1"/>
</dbReference>
<evidence type="ECO:0000256" key="5">
    <source>
        <dbReference type="ARBA" id="ARBA00022840"/>
    </source>
</evidence>
<dbReference type="SMART" id="SM00142">
    <property type="entry name" value="PI3K_C2"/>
    <property type="match status" value="1"/>
</dbReference>
<dbReference type="GO" id="GO:0005777">
    <property type="term" value="C:peroxisome"/>
    <property type="evidence" value="ECO:0007669"/>
    <property type="project" value="TreeGrafter"/>
</dbReference>
<keyword evidence="5 7" id="KW-0067">ATP-binding</keyword>
<dbReference type="PROSITE" id="PS50290">
    <property type="entry name" value="PI3_4_KINASE_3"/>
    <property type="match status" value="1"/>
</dbReference>
<comment type="catalytic activity">
    <reaction evidence="6">
        <text>a 1,2-diacyl-sn-glycero-3-phospho-(1D-myo-inositol) + ATP = a 1,2-diacyl-sn-glycero-3-phospho-(1D-myo-inositol-3-phosphate) + ADP + H(+)</text>
        <dbReference type="Rhea" id="RHEA:12709"/>
        <dbReference type="ChEBI" id="CHEBI:15378"/>
        <dbReference type="ChEBI" id="CHEBI:30616"/>
        <dbReference type="ChEBI" id="CHEBI:57880"/>
        <dbReference type="ChEBI" id="CHEBI:58088"/>
        <dbReference type="ChEBI" id="CHEBI:456216"/>
        <dbReference type="EC" id="2.7.1.137"/>
    </reaction>
    <physiologicalReaction direction="left-to-right" evidence="6">
        <dbReference type="Rhea" id="RHEA:12710"/>
    </physiologicalReaction>
</comment>
<dbReference type="FunFam" id="1.25.40.70:FF:000009">
    <property type="entry name" value="Phosphatidylinositol 3-kinase VPS34"/>
    <property type="match status" value="1"/>
</dbReference>
<gene>
    <name evidence="11" type="primary">VPS34</name>
    <name evidence="11" type="ORF">IWQ62_000778</name>
</gene>
<evidence type="ECO:0000256" key="3">
    <source>
        <dbReference type="ARBA" id="ARBA00022741"/>
    </source>
</evidence>
<dbReference type="AlphaFoldDB" id="A0A9W8E4M4"/>
<evidence type="ECO:0000259" key="9">
    <source>
        <dbReference type="PROSITE" id="PS51545"/>
    </source>
</evidence>